<keyword evidence="2" id="KW-1185">Reference proteome</keyword>
<evidence type="ECO:0000313" key="2">
    <source>
        <dbReference type="Proteomes" id="UP000271889"/>
    </source>
</evidence>
<dbReference type="EMBL" id="UYRV01005288">
    <property type="protein sequence ID" value="VDK52457.1"/>
    <property type="molecule type" value="Genomic_DNA"/>
</dbReference>
<protein>
    <submittedName>
        <fullName evidence="1">Uncharacterized protein</fullName>
    </submittedName>
</protein>
<dbReference type="OrthoDB" id="5910895at2759"/>
<proteinExistence type="predicted"/>
<dbReference type="AlphaFoldDB" id="A0A3P6R1U0"/>
<dbReference type="Proteomes" id="UP000271889">
    <property type="component" value="Unassembled WGS sequence"/>
</dbReference>
<name>A0A3P6R1U0_CYLGO</name>
<reference evidence="1 2" key="1">
    <citation type="submission" date="2018-11" db="EMBL/GenBank/DDBJ databases">
        <authorList>
            <consortium name="Pathogen Informatics"/>
        </authorList>
    </citation>
    <scope>NUCLEOTIDE SEQUENCE [LARGE SCALE GENOMIC DNA]</scope>
</reference>
<organism evidence="1 2">
    <name type="scientific">Cylicostephanus goldi</name>
    <name type="common">Nematode worm</name>
    <dbReference type="NCBI Taxonomy" id="71465"/>
    <lineage>
        <taxon>Eukaryota</taxon>
        <taxon>Metazoa</taxon>
        <taxon>Ecdysozoa</taxon>
        <taxon>Nematoda</taxon>
        <taxon>Chromadorea</taxon>
        <taxon>Rhabditida</taxon>
        <taxon>Rhabditina</taxon>
        <taxon>Rhabditomorpha</taxon>
        <taxon>Strongyloidea</taxon>
        <taxon>Strongylidae</taxon>
        <taxon>Cylicostephanus</taxon>
    </lineage>
</organism>
<accession>A0A3P6R1U0</accession>
<sequence length="270" mass="29275">MTEKIFRINSDEVVEVAPDSAVIPAEPLSAILEPAPSAYVEQEPVAVLSADYIKHANIPVVPTTVVVAPPPPPPPPPAPVVIMKKIHHLRPRAEVRNVARHYVKESGRTSASAMVLTSPDVIEEVPLILQYAAPPPPPPAYTAAPPTQAYVAPVPSSTYVARTPMHAAVAVVANAPAVICEPVIMPVHHHIDTEVHDAARAYGREAHTSATAMLSGDDLDFDDIYPVHDDYLDDVLDFKKPFETLFKDLHFPAFRRARVVLCKTTLKTTA</sequence>
<gene>
    <name evidence="1" type="ORF">CGOC_LOCUS2381</name>
</gene>
<evidence type="ECO:0000313" key="1">
    <source>
        <dbReference type="EMBL" id="VDK52457.1"/>
    </source>
</evidence>